<keyword evidence="2" id="KW-0560">Oxidoreductase</keyword>
<dbReference type="InterPro" id="IPR029479">
    <property type="entry name" value="Nitroreductase"/>
</dbReference>
<dbReference type="InterPro" id="IPR029478">
    <property type="entry name" value="TM1586_NiRdase"/>
</dbReference>
<evidence type="ECO:0000259" key="3">
    <source>
        <dbReference type="Pfam" id="PF00881"/>
    </source>
</evidence>
<proteinExistence type="inferred from homology"/>
<dbReference type="AlphaFoldDB" id="A0A7C6A8J2"/>
<comment type="similarity">
    <text evidence="1">Belongs to the nitroreductase family.</text>
</comment>
<protein>
    <submittedName>
        <fullName evidence="5">Nitroreductase</fullName>
    </submittedName>
</protein>
<dbReference type="PANTHER" id="PTHR43673:SF10">
    <property type="entry name" value="NADH DEHYDROGENASE_NAD(P)H NITROREDUCTASE XCC3605-RELATED"/>
    <property type="match status" value="1"/>
</dbReference>
<dbReference type="Pfam" id="PF00881">
    <property type="entry name" value="Nitroreductase"/>
    <property type="match status" value="1"/>
</dbReference>
<comment type="caution">
    <text evidence="5">The sequence shown here is derived from an EMBL/GenBank/DDBJ whole genome shotgun (WGS) entry which is preliminary data.</text>
</comment>
<accession>A0A7C6A8J2</accession>
<dbReference type="Pfam" id="PF14512">
    <property type="entry name" value="TM1586_NiRdase"/>
    <property type="match status" value="1"/>
</dbReference>
<reference evidence="5" key="1">
    <citation type="journal article" date="2020" name="mSystems">
        <title>Genome- and Community-Level Interaction Insights into Carbon Utilization and Element Cycling Functions of Hydrothermarchaeota in Hydrothermal Sediment.</title>
        <authorList>
            <person name="Zhou Z."/>
            <person name="Liu Y."/>
            <person name="Xu W."/>
            <person name="Pan J."/>
            <person name="Luo Z.H."/>
            <person name="Li M."/>
        </authorList>
    </citation>
    <scope>NUCLEOTIDE SEQUENCE [LARGE SCALE GENOMIC DNA]</scope>
    <source>
        <strain evidence="5">SpSt-876</strain>
    </source>
</reference>
<feature type="domain" description="Nitroreductase" evidence="3">
    <location>
        <begin position="7"/>
        <end position="66"/>
    </location>
</feature>
<dbReference type="PANTHER" id="PTHR43673">
    <property type="entry name" value="NAD(P)H NITROREDUCTASE YDGI-RELATED"/>
    <property type="match status" value="1"/>
</dbReference>
<dbReference type="Gene3D" id="3.40.109.10">
    <property type="entry name" value="NADH Oxidase"/>
    <property type="match status" value="1"/>
</dbReference>
<evidence type="ECO:0000313" key="5">
    <source>
        <dbReference type="EMBL" id="HHS51473.1"/>
    </source>
</evidence>
<dbReference type="SUPFAM" id="SSF55469">
    <property type="entry name" value="FMN-dependent nitroreductase-like"/>
    <property type="match status" value="1"/>
</dbReference>
<dbReference type="CDD" id="cd02139">
    <property type="entry name" value="nitroreductase"/>
    <property type="match status" value="1"/>
</dbReference>
<evidence type="ECO:0000259" key="4">
    <source>
        <dbReference type="Pfam" id="PF14512"/>
    </source>
</evidence>
<name>A0A7C6A8J2_UNCW3</name>
<feature type="domain" description="Putative nitroreductase TM1586" evidence="4">
    <location>
        <begin position="104"/>
        <end position="169"/>
    </location>
</feature>
<evidence type="ECO:0000256" key="1">
    <source>
        <dbReference type="ARBA" id="ARBA00007118"/>
    </source>
</evidence>
<evidence type="ECO:0000256" key="2">
    <source>
        <dbReference type="ARBA" id="ARBA00023002"/>
    </source>
</evidence>
<dbReference type="GO" id="GO:0016491">
    <property type="term" value="F:oxidoreductase activity"/>
    <property type="evidence" value="ECO:0007669"/>
    <property type="project" value="UniProtKB-KW"/>
</dbReference>
<organism evidence="5">
    <name type="scientific">candidate division WOR-3 bacterium</name>
    <dbReference type="NCBI Taxonomy" id="2052148"/>
    <lineage>
        <taxon>Bacteria</taxon>
        <taxon>Bacteria division WOR-3</taxon>
    </lineage>
</organism>
<dbReference type="InterPro" id="IPR000415">
    <property type="entry name" value="Nitroreductase-like"/>
</dbReference>
<dbReference type="EMBL" id="DTLI01000028">
    <property type="protein sequence ID" value="HHS51473.1"/>
    <property type="molecule type" value="Genomic_DNA"/>
</dbReference>
<sequence length="171" mass="19198">MEFYDVIQKRKSVRAYKQDPIPDQVLNRILEAVRNAPSAKNLQPWKFIIVKDPQTIEELVPACNNQQFIAQAPIVICAVGLESEAWGRMGGYWRSLEVDVAIAFEHLVLAAANEGLGTCWIGAYKEAEVKKVLKIPDGVKVIALTPLGYPVQEPPARPRKPLNDIISYDRF</sequence>
<gene>
    <name evidence="5" type="ORF">ENW73_01210</name>
</gene>